<dbReference type="EMBL" id="GDHF01002036">
    <property type="protein sequence ID" value="JAI50278.1"/>
    <property type="molecule type" value="Transcribed_RNA"/>
</dbReference>
<sequence>ARRTIENSIGILVTRWRVLLTTLHLFPENAEKIVLACVALHNFIMFNNENASSYIASNYADWEDSNGEFHDGLLRRKEYPIDCAIFQFGSLRSKKFFGN</sequence>
<name>A0A0K8WGK8_BACLA</name>
<dbReference type="AlphaFoldDB" id="A0A0K8WGK8"/>
<reference evidence="1" key="1">
    <citation type="submission" date="2015-06" db="EMBL/GenBank/DDBJ databases">
        <authorList>
            <person name="Hoefler B.C."/>
            <person name="Straight P.D."/>
        </authorList>
    </citation>
    <scope>NUCLEOTIDE SEQUENCE</scope>
</reference>
<gene>
    <name evidence="1" type="ORF">c1_g1_i1</name>
</gene>
<organism evidence="1">
    <name type="scientific">Bactrocera latifrons</name>
    <name type="common">Malaysian fruit fly</name>
    <name type="synonym">Chaetodacus latifrons</name>
    <dbReference type="NCBI Taxonomy" id="174628"/>
    <lineage>
        <taxon>Eukaryota</taxon>
        <taxon>Metazoa</taxon>
        <taxon>Ecdysozoa</taxon>
        <taxon>Arthropoda</taxon>
        <taxon>Hexapoda</taxon>
        <taxon>Insecta</taxon>
        <taxon>Pterygota</taxon>
        <taxon>Neoptera</taxon>
        <taxon>Endopterygota</taxon>
        <taxon>Diptera</taxon>
        <taxon>Brachycera</taxon>
        <taxon>Muscomorpha</taxon>
        <taxon>Tephritoidea</taxon>
        <taxon>Tephritidae</taxon>
        <taxon>Bactrocera</taxon>
        <taxon>Bactrocera</taxon>
    </lineage>
</organism>
<feature type="non-terminal residue" evidence="1">
    <location>
        <position position="1"/>
    </location>
</feature>
<evidence type="ECO:0000313" key="1">
    <source>
        <dbReference type="EMBL" id="JAI50278.1"/>
    </source>
</evidence>
<proteinExistence type="predicted"/>
<protein>
    <recommendedName>
        <fullName evidence="2">DDE Tnp4 domain-containing protein</fullName>
    </recommendedName>
</protein>
<dbReference type="OrthoDB" id="6581217at2759"/>
<evidence type="ECO:0008006" key="2">
    <source>
        <dbReference type="Google" id="ProtNLM"/>
    </source>
</evidence>
<accession>A0A0K8WGK8</accession>